<dbReference type="GO" id="GO:0016887">
    <property type="term" value="F:ATP hydrolysis activity"/>
    <property type="evidence" value="ECO:0007669"/>
    <property type="project" value="InterPro"/>
</dbReference>
<comment type="similarity">
    <text evidence="2">Belongs to the GSP E family.</text>
</comment>
<protein>
    <submittedName>
        <fullName evidence="7">Type IV-A pilus assembly ATPase PilB</fullName>
    </submittedName>
</protein>
<proteinExistence type="inferred from homology"/>
<evidence type="ECO:0000256" key="2">
    <source>
        <dbReference type="ARBA" id="ARBA00006611"/>
    </source>
</evidence>
<dbReference type="PANTHER" id="PTHR30258:SF1">
    <property type="entry name" value="PROTEIN TRANSPORT PROTEIN HOFB HOMOLOG"/>
    <property type="match status" value="1"/>
</dbReference>
<evidence type="ECO:0000256" key="5">
    <source>
        <dbReference type="ARBA" id="ARBA00022840"/>
    </source>
</evidence>
<dbReference type="GO" id="GO:0009297">
    <property type="term" value="P:pilus assembly"/>
    <property type="evidence" value="ECO:0007669"/>
    <property type="project" value="InterPro"/>
</dbReference>
<dbReference type="GO" id="GO:0005524">
    <property type="term" value="F:ATP binding"/>
    <property type="evidence" value="ECO:0007669"/>
    <property type="project" value="UniProtKB-KW"/>
</dbReference>
<evidence type="ECO:0000256" key="3">
    <source>
        <dbReference type="ARBA" id="ARBA00022490"/>
    </source>
</evidence>
<keyword evidence="3" id="KW-0963">Cytoplasm</keyword>
<dbReference type="GO" id="GO:0005737">
    <property type="term" value="C:cytoplasm"/>
    <property type="evidence" value="ECO:0007669"/>
    <property type="project" value="UniProtKB-SubCell"/>
</dbReference>
<dbReference type="InterPro" id="IPR001482">
    <property type="entry name" value="T2SS/T4SS_dom"/>
</dbReference>
<dbReference type="InterPro" id="IPR003593">
    <property type="entry name" value="AAA+_ATPase"/>
</dbReference>
<dbReference type="FunFam" id="3.30.450.90:FF:000001">
    <property type="entry name" value="Type II secretion system ATPase GspE"/>
    <property type="match status" value="1"/>
</dbReference>
<gene>
    <name evidence="7" type="primary">pilB</name>
    <name evidence="7" type="ORF">ENX68_01700</name>
</gene>
<dbReference type="CDD" id="cd01129">
    <property type="entry name" value="PulE-GspE-like"/>
    <property type="match status" value="1"/>
</dbReference>
<dbReference type="NCBIfam" id="TIGR02538">
    <property type="entry name" value="type_IV_pilB"/>
    <property type="match status" value="1"/>
</dbReference>
<keyword evidence="4" id="KW-0547">Nucleotide-binding</keyword>
<dbReference type="Gene3D" id="3.30.300.160">
    <property type="entry name" value="Type II secretion system, protein E, N-terminal domain"/>
    <property type="match status" value="1"/>
</dbReference>
<dbReference type="FunFam" id="3.30.300.160:FF:000002">
    <property type="entry name" value="Type II secretion system protein E"/>
    <property type="match status" value="1"/>
</dbReference>
<dbReference type="SUPFAM" id="SSF160246">
    <property type="entry name" value="EspE N-terminal domain-like"/>
    <property type="match status" value="1"/>
</dbReference>
<dbReference type="SUPFAM" id="SSF52540">
    <property type="entry name" value="P-loop containing nucleoside triphosphate hydrolases"/>
    <property type="match status" value="1"/>
</dbReference>
<accession>A0A7V3RGF3</accession>
<dbReference type="Pfam" id="PF00437">
    <property type="entry name" value="T2SSE"/>
    <property type="match status" value="1"/>
</dbReference>
<feature type="domain" description="AAA+ ATPase" evidence="6">
    <location>
        <begin position="320"/>
        <end position="443"/>
    </location>
</feature>
<evidence type="ECO:0000256" key="1">
    <source>
        <dbReference type="ARBA" id="ARBA00004496"/>
    </source>
</evidence>
<dbReference type="Gene3D" id="1.10.40.70">
    <property type="match status" value="1"/>
</dbReference>
<dbReference type="EMBL" id="DTOZ01000047">
    <property type="protein sequence ID" value="HGE77699.1"/>
    <property type="molecule type" value="Genomic_DNA"/>
</dbReference>
<dbReference type="InterPro" id="IPR007831">
    <property type="entry name" value="T2SS_GspE_N"/>
</dbReference>
<dbReference type="InterPro" id="IPR027417">
    <property type="entry name" value="P-loop_NTPase"/>
</dbReference>
<dbReference type="Pfam" id="PF05157">
    <property type="entry name" value="MshEN"/>
    <property type="match status" value="1"/>
</dbReference>
<dbReference type="InterPro" id="IPR013374">
    <property type="entry name" value="ATPase_typ4_pilus-assembl_PilB"/>
</dbReference>
<dbReference type="GO" id="GO:0005886">
    <property type="term" value="C:plasma membrane"/>
    <property type="evidence" value="ECO:0007669"/>
    <property type="project" value="TreeGrafter"/>
</dbReference>
<dbReference type="SMART" id="SM00382">
    <property type="entry name" value="AAA"/>
    <property type="match status" value="1"/>
</dbReference>
<dbReference type="AlphaFoldDB" id="A0A7V3RGF3"/>
<dbReference type="Gene3D" id="3.30.450.90">
    <property type="match status" value="1"/>
</dbReference>
<comment type="caution">
    <text evidence="7">The sequence shown here is derived from an EMBL/GenBank/DDBJ whole genome shotgun (WGS) entry which is preliminary data.</text>
</comment>
<reference evidence="7" key="1">
    <citation type="journal article" date="2020" name="mSystems">
        <title>Genome- and Community-Level Interaction Insights into Carbon Utilization and Element Cycling Functions of Hydrothermarchaeota in Hydrothermal Sediment.</title>
        <authorList>
            <person name="Zhou Z."/>
            <person name="Liu Y."/>
            <person name="Xu W."/>
            <person name="Pan J."/>
            <person name="Luo Z.H."/>
            <person name="Li M."/>
        </authorList>
    </citation>
    <scope>NUCLEOTIDE SEQUENCE [LARGE SCALE GENOMIC DNA]</scope>
    <source>
        <strain evidence="7">SpSt-961</strain>
    </source>
</reference>
<evidence type="ECO:0000313" key="7">
    <source>
        <dbReference type="EMBL" id="HGE77699.1"/>
    </source>
</evidence>
<keyword evidence="5" id="KW-0067">ATP-binding</keyword>
<name>A0A7V3RGF3_UNCW3</name>
<dbReference type="Gene3D" id="3.40.50.300">
    <property type="entry name" value="P-loop containing nucleotide triphosphate hydrolases"/>
    <property type="match status" value="1"/>
</dbReference>
<dbReference type="InterPro" id="IPR037257">
    <property type="entry name" value="T2SS_E_N_sf"/>
</dbReference>
<organism evidence="7">
    <name type="scientific">candidate division WOR-3 bacterium</name>
    <dbReference type="NCBI Taxonomy" id="2052148"/>
    <lineage>
        <taxon>Bacteria</taxon>
        <taxon>Bacteria division WOR-3</taxon>
    </lineage>
</organism>
<sequence length="570" mass="63544">MKLGEILVKKGLISEDMLARALEEQKKDGSRLGSTLIKLGYLKEEDLLKALSEHFGVKAIDLRKEELDPNVLKLIPSDLAGKYLVVPVKRIGRTLSLAMVNPGDMNAIEDIKFATGFDVEPLVASEDAILKIINEHYHIEKLLADVMYEIETAEAAETQVKVVDEVVQRKEEEDLTDVADDSESGPALKLVSKIISDAVEQNVSDIHIEPYENDMRVRYRIDGILHEVLKPPKKMNRAIATVIKVMAKLKVEEKRLPQDGRIKARVHNRIVDIRVSTVPTLFGEKIALRLLDRSTIQLNLDLLGFEESTLKSFRRAIRTPYGIVLVTGPTGSGKTTTLYSALTELNDPGINIITAEDPIEYSLMGINQLQVNEKIGLTFASALRAYLRQDPNIIMVGEIRDLETAEIAIRASLTGHLVLSTVHTNSAAATITRLVNMNIEPFLIASTLLSVLSQRLLRKVCMKCRTEVKYPPEVLIDAGLDPDKVDFPLYRGEGCKECRGTGYKGRIGIFENMLVTSRIRELILKRAPAEEIEKAAVEEGMITLRGSALEKLRQGLTTIEEVIRETRVVE</sequence>
<dbReference type="FunFam" id="3.40.50.300:FF:000398">
    <property type="entry name" value="Type IV pilus assembly ATPase PilB"/>
    <property type="match status" value="1"/>
</dbReference>
<comment type="subcellular location">
    <subcellularLocation>
        <location evidence="1">Cytoplasm</location>
    </subcellularLocation>
</comment>
<dbReference type="PANTHER" id="PTHR30258">
    <property type="entry name" value="TYPE II SECRETION SYSTEM PROTEIN GSPE-RELATED"/>
    <property type="match status" value="1"/>
</dbReference>
<evidence type="ECO:0000259" key="6">
    <source>
        <dbReference type="SMART" id="SM00382"/>
    </source>
</evidence>
<evidence type="ECO:0000256" key="4">
    <source>
        <dbReference type="ARBA" id="ARBA00022741"/>
    </source>
</evidence>